<organism evidence="2 3">
    <name type="scientific">Candidatus Thiomargarita nelsonii</name>
    <dbReference type="NCBI Taxonomy" id="1003181"/>
    <lineage>
        <taxon>Bacteria</taxon>
        <taxon>Pseudomonadati</taxon>
        <taxon>Pseudomonadota</taxon>
        <taxon>Gammaproteobacteria</taxon>
        <taxon>Thiotrichales</taxon>
        <taxon>Thiotrichaceae</taxon>
        <taxon>Thiomargarita</taxon>
    </lineage>
</organism>
<comment type="caution">
    <text evidence="2">The sequence shown here is derived from an EMBL/GenBank/DDBJ whole genome shotgun (WGS) entry which is preliminary data.</text>
</comment>
<sequence length="229" mass="27430">MQWSYHSESRVARFFRSSYRGGKKILLELPPVQFLIRYRFRQNLRLLNDVLATTELSGNYWLWGGVLLGWAREGRILPWDTDADFFYFSEDRNKFMGAIESLIQAGFKLEWRFVNNEGKITEYVFVKDHRKFEFFEVNKQEDTLHYFLYAPHIPNRLEMIGVVPWDGEVATMEFIGRTWLKPADHETFLTAIYGDWRTPNPDYDYVEDEKSIIAKHEWRGRVILGKFEY</sequence>
<accession>A0A176S4N9</accession>
<evidence type="ECO:0000259" key="1">
    <source>
        <dbReference type="Pfam" id="PF04991"/>
    </source>
</evidence>
<protein>
    <submittedName>
        <fullName evidence="2">LicD-like protein</fullName>
    </submittedName>
</protein>
<dbReference type="InterPro" id="IPR052942">
    <property type="entry name" value="LPS_cholinephosphotransferase"/>
</dbReference>
<dbReference type="InterPro" id="IPR007074">
    <property type="entry name" value="LicD/FKTN/FKRP_NTP_transf"/>
</dbReference>
<dbReference type="AlphaFoldDB" id="A0A176S4N9"/>
<gene>
    <name evidence="2" type="ORF">THIOM_001331</name>
</gene>
<evidence type="ECO:0000313" key="3">
    <source>
        <dbReference type="Proteomes" id="UP000076962"/>
    </source>
</evidence>
<feature type="domain" description="LicD/FKTN/FKRP nucleotidyltransferase" evidence="1">
    <location>
        <begin position="59"/>
        <end position="138"/>
    </location>
</feature>
<dbReference type="PANTHER" id="PTHR43404">
    <property type="entry name" value="LIPOPOLYSACCHARIDE CHOLINEPHOSPHOTRANSFERASE LICD"/>
    <property type="match status" value="1"/>
</dbReference>
<keyword evidence="3" id="KW-1185">Reference proteome</keyword>
<dbReference type="PANTHER" id="PTHR43404:SF1">
    <property type="entry name" value="MNN4P"/>
    <property type="match status" value="1"/>
</dbReference>
<reference evidence="2 3" key="1">
    <citation type="submission" date="2016-05" db="EMBL/GenBank/DDBJ databases">
        <title>Single-cell genome of chain-forming Candidatus Thiomargarita nelsonii and comparison to other large sulfur-oxidizing bacteria.</title>
        <authorList>
            <person name="Winkel M."/>
            <person name="Salman V."/>
            <person name="Woyke T."/>
            <person name="Schulz-Vogt H."/>
            <person name="Richter M."/>
            <person name="Flood B."/>
            <person name="Bailey J."/>
            <person name="Amann R."/>
            <person name="Mussmann M."/>
        </authorList>
    </citation>
    <scope>NUCLEOTIDE SEQUENCE [LARGE SCALE GENOMIC DNA]</scope>
    <source>
        <strain evidence="2 3">THI036</strain>
    </source>
</reference>
<dbReference type="Pfam" id="PF04991">
    <property type="entry name" value="LicD"/>
    <property type="match status" value="1"/>
</dbReference>
<dbReference type="GO" id="GO:0009100">
    <property type="term" value="P:glycoprotein metabolic process"/>
    <property type="evidence" value="ECO:0007669"/>
    <property type="project" value="UniProtKB-ARBA"/>
</dbReference>
<proteinExistence type="predicted"/>
<dbReference type="Proteomes" id="UP000076962">
    <property type="component" value="Unassembled WGS sequence"/>
</dbReference>
<dbReference type="EMBL" id="LUTY01000704">
    <property type="protein sequence ID" value="OAD22849.1"/>
    <property type="molecule type" value="Genomic_DNA"/>
</dbReference>
<name>A0A176S4N9_9GAMM</name>
<evidence type="ECO:0000313" key="2">
    <source>
        <dbReference type="EMBL" id="OAD22849.1"/>
    </source>
</evidence>